<organism evidence="2 3">
    <name type="scientific">Streptomyces qaidamensis</name>
    <dbReference type="NCBI Taxonomy" id="1783515"/>
    <lineage>
        <taxon>Bacteria</taxon>
        <taxon>Bacillati</taxon>
        <taxon>Actinomycetota</taxon>
        <taxon>Actinomycetes</taxon>
        <taxon>Kitasatosporales</taxon>
        <taxon>Streptomycetaceae</taxon>
        <taxon>Streptomyces</taxon>
        <taxon>Streptomyces aurantiacus group</taxon>
    </lineage>
</organism>
<reference evidence="3" key="1">
    <citation type="submission" date="2016-04" db="EMBL/GenBank/DDBJ databases">
        <authorList>
            <person name="Zhang B."/>
        </authorList>
    </citation>
    <scope>NUCLEOTIDE SEQUENCE [LARGE SCALE GENOMIC DNA]</scope>
    <source>
        <strain evidence="3">S10</strain>
    </source>
</reference>
<feature type="transmembrane region" description="Helical" evidence="1">
    <location>
        <begin position="28"/>
        <end position="47"/>
    </location>
</feature>
<gene>
    <name evidence="2" type="ORF">A4E84_29720</name>
</gene>
<dbReference type="AlphaFoldDB" id="A0A143C770"/>
<dbReference type="KEGG" id="stsi:A4E84_29720"/>
<keyword evidence="1" id="KW-0812">Transmembrane</keyword>
<dbReference type="Proteomes" id="UP000076096">
    <property type="component" value="Chromosome"/>
</dbReference>
<dbReference type="EMBL" id="CP015098">
    <property type="protein sequence ID" value="AMW13306.1"/>
    <property type="molecule type" value="Genomic_DNA"/>
</dbReference>
<dbReference type="RefSeq" id="WP_062929474.1">
    <property type="nucleotide sequence ID" value="NZ_CP015098.1"/>
</dbReference>
<proteinExistence type="predicted"/>
<dbReference type="STRING" id="1783515.A4E84_29720"/>
<keyword evidence="3" id="KW-1185">Reference proteome</keyword>
<protein>
    <submittedName>
        <fullName evidence="2">Uncharacterized protein</fullName>
    </submittedName>
</protein>
<keyword evidence="1" id="KW-0472">Membrane</keyword>
<keyword evidence="1" id="KW-1133">Transmembrane helix</keyword>
<name>A0A143C770_9ACTN</name>
<evidence type="ECO:0000313" key="2">
    <source>
        <dbReference type="EMBL" id="AMW13306.1"/>
    </source>
</evidence>
<evidence type="ECO:0000256" key="1">
    <source>
        <dbReference type="SAM" id="Phobius"/>
    </source>
</evidence>
<evidence type="ECO:0000313" key="3">
    <source>
        <dbReference type="Proteomes" id="UP000076096"/>
    </source>
</evidence>
<accession>A0A143C770</accession>
<sequence>MTHNMLWVIAAAEEASSGPDIGKILGQFAQYGVVGLIVVLLIIGVLVPKYVMNNLITDKDGWRAAYETERDAHQATRQQLSAAQASAEVANEQGQAMVRLLEEFGHRPQTSTRSA</sequence>